<protein>
    <submittedName>
        <fullName evidence="1">Uncharacterized protein</fullName>
    </submittedName>
</protein>
<dbReference type="SUPFAM" id="SSF54980">
    <property type="entry name" value="EF-G C-terminal domain-like"/>
    <property type="match status" value="1"/>
</dbReference>
<dbReference type="EMBL" id="FN649760">
    <property type="protein sequence ID" value="CBJ34054.1"/>
    <property type="molecule type" value="Genomic_DNA"/>
</dbReference>
<evidence type="ECO:0000313" key="1">
    <source>
        <dbReference type="EMBL" id="CBJ34054.1"/>
    </source>
</evidence>
<dbReference type="Proteomes" id="UP000002630">
    <property type="component" value="Unassembled WGS sequence"/>
</dbReference>
<gene>
    <name evidence="1" type="ORF">Esi_0905_0001</name>
</gene>
<dbReference type="AlphaFoldDB" id="D7G8M2"/>
<sequence length="97" mass="10485">MANLLRGPPFVSSRSRRFGLCCRETRTPVLGLIITAPVGSVGSVYHAVSDCRRLSEEFTAEGSVVLRVTAEVGQVEEVRRRIQDATKGAAEVVEEGP</sequence>
<dbReference type="InterPro" id="IPR035647">
    <property type="entry name" value="EFG_III/V"/>
</dbReference>
<dbReference type="Gene3D" id="3.30.70.240">
    <property type="match status" value="1"/>
</dbReference>
<dbReference type="InParanoid" id="D7G8M2"/>
<reference evidence="1 2" key="1">
    <citation type="journal article" date="2010" name="Nature">
        <title>The Ectocarpus genome and the independent evolution of multicellularity in brown algae.</title>
        <authorList>
            <person name="Cock J.M."/>
            <person name="Sterck L."/>
            <person name="Rouze P."/>
            <person name="Scornet D."/>
            <person name="Allen A.E."/>
            <person name="Amoutzias G."/>
            <person name="Anthouard V."/>
            <person name="Artiguenave F."/>
            <person name="Aury J.M."/>
            <person name="Badger J.H."/>
            <person name="Beszteri B."/>
            <person name="Billiau K."/>
            <person name="Bonnet E."/>
            <person name="Bothwell J.H."/>
            <person name="Bowler C."/>
            <person name="Boyen C."/>
            <person name="Brownlee C."/>
            <person name="Carrano C.J."/>
            <person name="Charrier B."/>
            <person name="Cho G.Y."/>
            <person name="Coelho S.M."/>
            <person name="Collen J."/>
            <person name="Corre E."/>
            <person name="Da Silva C."/>
            <person name="Delage L."/>
            <person name="Delaroque N."/>
            <person name="Dittami S.M."/>
            <person name="Doulbeau S."/>
            <person name="Elias M."/>
            <person name="Farnham G."/>
            <person name="Gachon C.M."/>
            <person name="Gschloessl B."/>
            <person name="Heesch S."/>
            <person name="Jabbari K."/>
            <person name="Jubin C."/>
            <person name="Kawai H."/>
            <person name="Kimura K."/>
            <person name="Kloareg B."/>
            <person name="Kupper F.C."/>
            <person name="Lang D."/>
            <person name="Le Bail A."/>
            <person name="Leblanc C."/>
            <person name="Lerouge P."/>
            <person name="Lohr M."/>
            <person name="Lopez P.J."/>
            <person name="Martens C."/>
            <person name="Maumus F."/>
            <person name="Michel G."/>
            <person name="Miranda-Saavedra D."/>
            <person name="Morales J."/>
            <person name="Moreau H."/>
            <person name="Motomura T."/>
            <person name="Nagasato C."/>
            <person name="Napoli C.A."/>
            <person name="Nelson D.R."/>
            <person name="Nyvall-Collen P."/>
            <person name="Peters A.F."/>
            <person name="Pommier C."/>
            <person name="Potin P."/>
            <person name="Poulain J."/>
            <person name="Quesneville H."/>
            <person name="Read B."/>
            <person name="Rensing S.A."/>
            <person name="Ritter A."/>
            <person name="Rousvoal S."/>
            <person name="Samanta M."/>
            <person name="Samson G."/>
            <person name="Schroeder D.C."/>
            <person name="Segurens B."/>
            <person name="Strittmatter M."/>
            <person name="Tonon T."/>
            <person name="Tregear J.W."/>
            <person name="Valentin K."/>
            <person name="von Dassow P."/>
            <person name="Yamagishi T."/>
            <person name="Van de Peer Y."/>
            <person name="Wincker P."/>
        </authorList>
    </citation>
    <scope>NUCLEOTIDE SEQUENCE [LARGE SCALE GENOMIC DNA]</scope>
    <source>
        <strain evidence="2">Ec32 / CCAP1310/4</strain>
    </source>
</reference>
<name>D7G8M2_ECTSI</name>
<evidence type="ECO:0000313" key="2">
    <source>
        <dbReference type="Proteomes" id="UP000002630"/>
    </source>
</evidence>
<proteinExistence type="predicted"/>
<keyword evidence="2" id="KW-1185">Reference proteome</keyword>
<organism evidence="1 2">
    <name type="scientific">Ectocarpus siliculosus</name>
    <name type="common">Brown alga</name>
    <name type="synonym">Conferva siliculosa</name>
    <dbReference type="NCBI Taxonomy" id="2880"/>
    <lineage>
        <taxon>Eukaryota</taxon>
        <taxon>Sar</taxon>
        <taxon>Stramenopiles</taxon>
        <taxon>Ochrophyta</taxon>
        <taxon>PX clade</taxon>
        <taxon>Phaeophyceae</taxon>
        <taxon>Ectocarpales</taxon>
        <taxon>Ectocarpaceae</taxon>
        <taxon>Ectocarpus</taxon>
    </lineage>
</organism>
<accession>D7G8M2</accession>